<evidence type="ECO:0000313" key="1">
    <source>
        <dbReference type="EMBL" id="SHF54713.1"/>
    </source>
</evidence>
<proteinExistence type="predicted"/>
<gene>
    <name evidence="1" type="ORF">SAMN02745206_02221</name>
</gene>
<accession>A0A1M5CIY8</accession>
<dbReference type="STRING" id="1121391.SAMN02745206_02221"/>
<reference evidence="2" key="1">
    <citation type="submission" date="2016-11" db="EMBL/GenBank/DDBJ databases">
        <authorList>
            <person name="Varghese N."/>
            <person name="Submissions S."/>
        </authorList>
    </citation>
    <scope>NUCLEOTIDE SEQUENCE [LARGE SCALE GENOMIC DNA]</scope>
    <source>
        <strain evidence="2">DSM 9756</strain>
    </source>
</reference>
<keyword evidence="2" id="KW-1185">Reference proteome</keyword>
<dbReference type="AlphaFoldDB" id="A0A1M5CIY8"/>
<name>A0A1M5CIY8_9BACT</name>
<evidence type="ECO:0000313" key="2">
    <source>
        <dbReference type="Proteomes" id="UP000184076"/>
    </source>
</evidence>
<dbReference type="Proteomes" id="UP000184076">
    <property type="component" value="Unassembled WGS sequence"/>
</dbReference>
<sequence length="148" mass="16581">MDERDERKGTRERVPLPVQIQQMTVPERIRLAMFGGKEARTLLMQDSNRVVQLAVLDNPKVTPSEVASYANSRSVTEEVLRKIAANREWIKLYPIRLALVKNPKTPVGIAVKLVNTLLPQDLKILSKSKAVSSVVVQAAKRKLSQKQG</sequence>
<protein>
    <recommendedName>
        <fullName evidence="3">Leucine rich repeat variant</fullName>
    </recommendedName>
</protein>
<evidence type="ECO:0008006" key="3">
    <source>
        <dbReference type="Google" id="ProtNLM"/>
    </source>
</evidence>
<dbReference type="EMBL" id="FQVB01000020">
    <property type="protein sequence ID" value="SHF54713.1"/>
    <property type="molecule type" value="Genomic_DNA"/>
</dbReference>
<organism evidence="1 2">
    <name type="scientific">Desulfacinum infernum DSM 9756</name>
    <dbReference type="NCBI Taxonomy" id="1121391"/>
    <lineage>
        <taxon>Bacteria</taxon>
        <taxon>Pseudomonadati</taxon>
        <taxon>Thermodesulfobacteriota</taxon>
        <taxon>Syntrophobacteria</taxon>
        <taxon>Syntrophobacterales</taxon>
        <taxon>Syntrophobacteraceae</taxon>
        <taxon>Desulfacinum</taxon>
    </lineage>
</organism>
<dbReference type="RefSeq" id="WP_073039292.1">
    <property type="nucleotide sequence ID" value="NZ_FQVB01000020.1"/>
</dbReference>
<dbReference type="OrthoDB" id="5506355at2"/>